<dbReference type="Proteomes" id="UP000198618">
    <property type="component" value="Unassembled WGS sequence"/>
</dbReference>
<organism evidence="1 2">
    <name type="scientific">Oceanobacillus limi</name>
    <dbReference type="NCBI Taxonomy" id="930131"/>
    <lineage>
        <taxon>Bacteria</taxon>
        <taxon>Bacillati</taxon>
        <taxon>Bacillota</taxon>
        <taxon>Bacilli</taxon>
        <taxon>Bacillales</taxon>
        <taxon>Bacillaceae</taxon>
        <taxon>Oceanobacillus</taxon>
    </lineage>
</organism>
<name>A0A1I0CC19_9BACI</name>
<dbReference type="Pfam" id="PF11132">
    <property type="entry name" value="SplA"/>
    <property type="match status" value="1"/>
</dbReference>
<protein>
    <submittedName>
        <fullName evidence="1">Transcriptional regulator</fullName>
    </submittedName>
</protein>
<sequence length="84" mass="9674">MLNQDFRPGEVVYIIIRNPHAQDVAQVQQAAVVENPEKPNELALFAHENYYPFSEEFAVFKTEEEAESAYKEAFGTVEIEEFYG</sequence>
<evidence type="ECO:0000313" key="2">
    <source>
        <dbReference type="Proteomes" id="UP000198618"/>
    </source>
</evidence>
<dbReference type="EMBL" id="FOHE01000006">
    <property type="protein sequence ID" value="SET17067.1"/>
    <property type="molecule type" value="Genomic_DNA"/>
</dbReference>
<dbReference type="OrthoDB" id="2970581at2"/>
<reference evidence="1 2" key="1">
    <citation type="submission" date="2016-10" db="EMBL/GenBank/DDBJ databases">
        <authorList>
            <person name="de Groot N.N."/>
        </authorList>
    </citation>
    <scope>NUCLEOTIDE SEQUENCE [LARGE SCALE GENOMIC DNA]</scope>
    <source>
        <strain evidence="1 2">IBRC-M 10780</strain>
    </source>
</reference>
<dbReference type="AlphaFoldDB" id="A0A1I0CC19"/>
<evidence type="ECO:0000313" key="1">
    <source>
        <dbReference type="EMBL" id="SET17067.1"/>
    </source>
</evidence>
<accession>A0A1I0CC19</accession>
<dbReference type="STRING" id="930131.SAMN05216389_106149"/>
<dbReference type="InterPro" id="IPR022608">
    <property type="entry name" value="Tscrpt_reg_SplA"/>
</dbReference>
<proteinExistence type="predicted"/>
<keyword evidence="2" id="KW-1185">Reference proteome</keyword>
<gene>
    <name evidence="1" type="ORF">SAMN05216389_106149</name>
</gene>
<dbReference type="RefSeq" id="WP_090868828.1">
    <property type="nucleotide sequence ID" value="NZ_FOHE01000006.1"/>
</dbReference>